<name>A0ABW5AG93_9BRAD</name>
<evidence type="ECO:0000313" key="3">
    <source>
        <dbReference type="EMBL" id="MFD2181082.1"/>
    </source>
</evidence>
<keyword evidence="2" id="KW-0812">Transmembrane</keyword>
<feature type="region of interest" description="Disordered" evidence="1">
    <location>
        <begin position="117"/>
        <end position="136"/>
    </location>
</feature>
<feature type="compositionally biased region" description="Basic and acidic residues" evidence="1">
    <location>
        <begin position="119"/>
        <end position="136"/>
    </location>
</feature>
<organism evidence="3 4">
    <name type="scientific">Rhodoplanes azumiensis</name>
    <dbReference type="NCBI Taxonomy" id="1897628"/>
    <lineage>
        <taxon>Bacteria</taxon>
        <taxon>Pseudomonadati</taxon>
        <taxon>Pseudomonadota</taxon>
        <taxon>Alphaproteobacteria</taxon>
        <taxon>Hyphomicrobiales</taxon>
        <taxon>Nitrobacteraceae</taxon>
        <taxon>Rhodoplanes</taxon>
    </lineage>
</organism>
<dbReference type="Proteomes" id="UP001597314">
    <property type="component" value="Unassembled WGS sequence"/>
</dbReference>
<reference evidence="4" key="1">
    <citation type="journal article" date="2019" name="Int. J. Syst. Evol. Microbiol.">
        <title>The Global Catalogue of Microorganisms (GCM) 10K type strain sequencing project: providing services to taxonomists for standard genome sequencing and annotation.</title>
        <authorList>
            <consortium name="The Broad Institute Genomics Platform"/>
            <consortium name="The Broad Institute Genome Sequencing Center for Infectious Disease"/>
            <person name="Wu L."/>
            <person name="Ma J."/>
        </authorList>
    </citation>
    <scope>NUCLEOTIDE SEQUENCE [LARGE SCALE GENOMIC DNA]</scope>
    <source>
        <strain evidence="4">CGMCC 1.6774</strain>
    </source>
</reference>
<feature type="transmembrane region" description="Helical" evidence="2">
    <location>
        <begin position="21"/>
        <end position="44"/>
    </location>
</feature>
<comment type="caution">
    <text evidence="3">The sequence shown here is derived from an EMBL/GenBank/DDBJ whole genome shotgun (WGS) entry which is preliminary data.</text>
</comment>
<keyword evidence="4" id="KW-1185">Reference proteome</keyword>
<sequence>MVDVAYGARVRPARRRHSRRAMVAMAGLVVVGGVAVAAGMWSVWARWPATPAPIATDAPHLPIVVAEETFAVAPGAIRMAVQRRPGPQERLDLVYAWPELTPPRPLDPVATGAIAGERGASDRHSSDRLPGERLPGERAASDRIYVTVAPAAGALQPAERLRVLWLRYVRDTLEPAPDGLAIVEFRDGTPYQGEDLAWEENAPERFLARCERPAPGRPTATCLTETIVGGAVVTMRFPREWLADWRKVADGFNRLLVTIRPKAG</sequence>
<evidence type="ECO:0000256" key="2">
    <source>
        <dbReference type="SAM" id="Phobius"/>
    </source>
</evidence>
<keyword evidence="2" id="KW-1133">Transmembrane helix</keyword>
<dbReference type="RefSeq" id="WP_378476276.1">
    <property type="nucleotide sequence ID" value="NZ_JBHUIW010000002.1"/>
</dbReference>
<accession>A0ABW5AG93</accession>
<evidence type="ECO:0000256" key="1">
    <source>
        <dbReference type="SAM" id="MobiDB-lite"/>
    </source>
</evidence>
<proteinExistence type="predicted"/>
<keyword evidence="2" id="KW-0472">Membrane</keyword>
<protein>
    <submittedName>
        <fullName evidence="3">Uncharacterized protein</fullName>
    </submittedName>
</protein>
<gene>
    <name evidence="3" type="ORF">ACFSOX_02860</name>
</gene>
<dbReference type="EMBL" id="JBHUIW010000002">
    <property type="protein sequence ID" value="MFD2181082.1"/>
    <property type="molecule type" value="Genomic_DNA"/>
</dbReference>
<evidence type="ECO:0000313" key="4">
    <source>
        <dbReference type="Proteomes" id="UP001597314"/>
    </source>
</evidence>